<dbReference type="RefSeq" id="WP_390280002.1">
    <property type="nucleotide sequence ID" value="NZ_JBHRYH010000025.1"/>
</dbReference>
<dbReference type="CDD" id="cd22362">
    <property type="entry name" value="TnsA_endonuclease-like"/>
    <property type="match status" value="1"/>
</dbReference>
<accession>A0ABV7TVS3</accession>
<sequence length="298" mass="34064">MRTTKRFTPTVLERFRKEGRGTGIYAEYIPWHRVSRGDPASLGRSHLLNWRGRQRELLSDGELIMTLFVTMQPGIHDLREQFPLSLKTAHHEMCDYYPGSISQGFPGTQDIADQLGHKHPKTTGNGEAAPWVMSTDLVLVLQQPNGRLELLAIAYKTAEELKSPRKIQLLEIEQAYWQVRNVQWLLITPNQYDKRVGLALRRIAPWALDIPAPENVITLVANTVQTLPEQSLTSILRYLSNVTGEMELSQRALWQAVCLGYLPIDLTRGWRPHLLLKCLDQPAFLAQNPIVMRRTAWT</sequence>
<dbReference type="InterPro" id="IPR014833">
    <property type="entry name" value="TnsA_N"/>
</dbReference>
<organism evidence="2 3">
    <name type="scientific">Vogesella amnigena</name>
    <dbReference type="NCBI Taxonomy" id="1507449"/>
    <lineage>
        <taxon>Bacteria</taxon>
        <taxon>Pseudomonadati</taxon>
        <taxon>Pseudomonadota</taxon>
        <taxon>Betaproteobacteria</taxon>
        <taxon>Neisseriales</taxon>
        <taxon>Chromobacteriaceae</taxon>
        <taxon>Vogesella</taxon>
    </lineage>
</organism>
<dbReference type="InterPro" id="IPR011856">
    <property type="entry name" value="tRNA_endonuc-like_dom_sf"/>
</dbReference>
<keyword evidence="2" id="KW-0540">Nuclease</keyword>
<proteinExistence type="predicted"/>
<name>A0ABV7TVS3_9NEIS</name>
<dbReference type="Pfam" id="PF08722">
    <property type="entry name" value="Tn7_TnsA-like_N"/>
    <property type="match status" value="1"/>
</dbReference>
<evidence type="ECO:0000259" key="1">
    <source>
        <dbReference type="Pfam" id="PF08722"/>
    </source>
</evidence>
<dbReference type="EMBL" id="JBHRYH010000025">
    <property type="protein sequence ID" value="MFC3626899.1"/>
    <property type="molecule type" value="Genomic_DNA"/>
</dbReference>
<dbReference type="Proteomes" id="UP001595636">
    <property type="component" value="Unassembled WGS sequence"/>
</dbReference>
<feature type="domain" description="TnsA endonuclease N-terminal" evidence="1">
    <location>
        <begin position="105"/>
        <end position="188"/>
    </location>
</feature>
<keyword evidence="3" id="KW-1185">Reference proteome</keyword>
<dbReference type="SUPFAM" id="SSF52980">
    <property type="entry name" value="Restriction endonuclease-like"/>
    <property type="match status" value="1"/>
</dbReference>
<dbReference type="Gene3D" id="3.40.1350.10">
    <property type="match status" value="1"/>
</dbReference>
<dbReference type="GO" id="GO:0004519">
    <property type="term" value="F:endonuclease activity"/>
    <property type="evidence" value="ECO:0007669"/>
    <property type="project" value="UniProtKB-KW"/>
</dbReference>
<protein>
    <submittedName>
        <fullName evidence="2">TnsA endonuclease N-terminal domain-containing protein</fullName>
    </submittedName>
</protein>
<keyword evidence="2" id="KW-0378">Hydrolase</keyword>
<gene>
    <name evidence="2" type="ORF">ACFOKJ_12285</name>
</gene>
<comment type="caution">
    <text evidence="2">The sequence shown here is derived from an EMBL/GenBank/DDBJ whole genome shotgun (WGS) entry which is preliminary data.</text>
</comment>
<reference evidence="3" key="1">
    <citation type="journal article" date="2019" name="Int. J. Syst. Evol. Microbiol.">
        <title>The Global Catalogue of Microorganisms (GCM) 10K type strain sequencing project: providing services to taxonomists for standard genome sequencing and annotation.</title>
        <authorList>
            <consortium name="The Broad Institute Genomics Platform"/>
            <consortium name="The Broad Institute Genome Sequencing Center for Infectious Disease"/>
            <person name="Wu L."/>
            <person name="Ma J."/>
        </authorList>
    </citation>
    <scope>NUCLEOTIDE SEQUENCE [LARGE SCALE GENOMIC DNA]</scope>
    <source>
        <strain evidence="3">KCTC 42195</strain>
    </source>
</reference>
<evidence type="ECO:0000313" key="3">
    <source>
        <dbReference type="Proteomes" id="UP001595636"/>
    </source>
</evidence>
<evidence type="ECO:0000313" key="2">
    <source>
        <dbReference type="EMBL" id="MFC3626899.1"/>
    </source>
</evidence>
<dbReference type="InterPro" id="IPR011335">
    <property type="entry name" value="Restrct_endonuc-II-like"/>
</dbReference>
<keyword evidence="2" id="KW-0255">Endonuclease</keyword>